<dbReference type="STRING" id="264951.A0A443I3Y5"/>
<evidence type="ECO:0000256" key="1">
    <source>
        <dbReference type="SAM" id="Phobius"/>
    </source>
</evidence>
<dbReference type="RefSeq" id="XP_028488449.1">
    <property type="nucleotide sequence ID" value="XM_028630134.1"/>
</dbReference>
<dbReference type="PANTHER" id="PTHR37488">
    <property type="entry name" value="DUF1275 DOMAIN-CONTAINING PROTEIN"/>
    <property type="match status" value="1"/>
</dbReference>
<keyword evidence="1" id="KW-0812">Transmembrane</keyword>
<feature type="transmembrane region" description="Helical" evidence="1">
    <location>
        <begin position="267"/>
        <end position="287"/>
    </location>
</feature>
<proteinExistence type="predicted"/>
<dbReference type="Pfam" id="PF06912">
    <property type="entry name" value="DUF1275"/>
    <property type="match status" value="1"/>
</dbReference>
<keyword evidence="3" id="KW-1185">Reference proteome</keyword>
<gene>
    <name evidence="2" type="ORF">C8Q69DRAFT_460268</name>
</gene>
<accession>A0A443I3Y5</accession>
<dbReference type="InterPro" id="IPR010699">
    <property type="entry name" value="DUF1275"/>
</dbReference>
<feature type="transmembrane region" description="Helical" evidence="1">
    <location>
        <begin position="29"/>
        <end position="49"/>
    </location>
</feature>
<feature type="transmembrane region" description="Helical" evidence="1">
    <location>
        <begin position="324"/>
        <end position="343"/>
    </location>
</feature>
<protein>
    <recommendedName>
        <fullName evidence="4">DUF1275 domain protein</fullName>
    </recommendedName>
</protein>
<sequence length="353" mass="38876">MPNRQIYGRVCGATVTQLLIILRQRPRITLFLFFYPFSYITLSSVIGLAKHAASLSIILFGKKPCTPMAPKFDSMQIQLHTCYSPRENTVFSGLESRVVSDGSRRPRFGLKRYLFSEIETKWADIPLIVCSFIGGLVDGLSYNYWGNFSNMQTGNVIFIALGVAGKPEQPDMLWAKSLTAIFAFLTGIIIYVYGSRVLGPKRRITLVLSFALQTSTLFGAALLTQLVPPMPDDPTALEWRKAVAISLLSFQSAGQIAASRFLGYPEIPTTVLTILVCDLFIDANLFQRPWSANPKRNRRIAALLAHFLGAMTAGGMAKDIGLSGGLWLAGSLKGALALAWCAWTEKKHTKEIG</sequence>
<evidence type="ECO:0000313" key="2">
    <source>
        <dbReference type="EMBL" id="RWQ98804.1"/>
    </source>
</evidence>
<keyword evidence="1" id="KW-1133">Transmembrane helix</keyword>
<feature type="transmembrane region" description="Helical" evidence="1">
    <location>
        <begin position="299"/>
        <end position="318"/>
    </location>
</feature>
<dbReference type="Proteomes" id="UP000283841">
    <property type="component" value="Unassembled WGS sequence"/>
</dbReference>
<comment type="caution">
    <text evidence="2">The sequence shown here is derived from an EMBL/GenBank/DDBJ whole genome shotgun (WGS) entry which is preliminary data.</text>
</comment>
<organism evidence="2 3">
    <name type="scientific">Byssochlamys spectabilis</name>
    <name type="common">Paecilomyces variotii</name>
    <dbReference type="NCBI Taxonomy" id="264951"/>
    <lineage>
        <taxon>Eukaryota</taxon>
        <taxon>Fungi</taxon>
        <taxon>Dikarya</taxon>
        <taxon>Ascomycota</taxon>
        <taxon>Pezizomycotina</taxon>
        <taxon>Eurotiomycetes</taxon>
        <taxon>Eurotiomycetidae</taxon>
        <taxon>Eurotiales</taxon>
        <taxon>Thermoascaceae</taxon>
        <taxon>Paecilomyces</taxon>
    </lineage>
</organism>
<reference evidence="2 3" key="1">
    <citation type="journal article" date="2018" name="Front. Microbiol.">
        <title>Genomic and genetic insights into a cosmopolitan fungus, Paecilomyces variotii (Eurotiales).</title>
        <authorList>
            <person name="Urquhart A.S."/>
            <person name="Mondo S.J."/>
            <person name="Makela M.R."/>
            <person name="Hane J.K."/>
            <person name="Wiebenga A."/>
            <person name="He G."/>
            <person name="Mihaltcheva S."/>
            <person name="Pangilinan J."/>
            <person name="Lipzen A."/>
            <person name="Barry K."/>
            <person name="de Vries R.P."/>
            <person name="Grigoriev I.V."/>
            <person name="Idnurm A."/>
        </authorList>
    </citation>
    <scope>NUCLEOTIDE SEQUENCE [LARGE SCALE GENOMIC DNA]</scope>
    <source>
        <strain evidence="2 3">CBS 101075</strain>
    </source>
</reference>
<dbReference type="GeneID" id="39599411"/>
<evidence type="ECO:0000313" key="3">
    <source>
        <dbReference type="Proteomes" id="UP000283841"/>
    </source>
</evidence>
<feature type="transmembrane region" description="Helical" evidence="1">
    <location>
        <begin position="173"/>
        <end position="194"/>
    </location>
</feature>
<feature type="transmembrane region" description="Helical" evidence="1">
    <location>
        <begin position="206"/>
        <end position="227"/>
    </location>
</feature>
<evidence type="ECO:0008006" key="4">
    <source>
        <dbReference type="Google" id="ProtNLM"/>
    </source>
</evidence>
<dbReference type="AlphaFoldDB" id="A0A443I3Y5"/>
<dbReference type="PANTHER" id="PTHR37488:SF6">
    <property type="entry name" value="DUF1275 DOMAIN PROTEIN (AFU_ORTHOLOGUE AFUA_3G07550)"/>
    <property type="match status" value="1"/>
</dbReference>
<keyword evidence="1" id="KW-0472">Membrane</keyword>
<name>A0A443I3Y5_BYSSP</name>
<dbReference type="EMBL" id="RCNU01000002">
    <property type="protein sequence ID" value="RWQ98804.1"/>
    <property type="molecule type" value="Genomic_DNA"/>
</dbReference>
<dbReference type="VEuPathDB" id="FungiDB:C8Q69DRAFT_460268"/>